<protein>
    <submittedName>
        <fullName evidence="2">5'-methylthioadenosine/S-adenosylhomocysteine nucleosidase</fullName>
    </submittedName>
</protein>
<accession>A0AB35U9C8</accession>
<dbReference type="SUPFAM" id="SSF53167">
    <property type="entry name" value="Purine and uridine phosphorylases"/>
    <property type="match status" value="1"/>
</dbReference>
<comment type="caution">
    <text evidence="2">The sequence shown here is derived from an EMBL/GenBank/DDBJ whole genome shotgun (WGS) entry which is preliminary data.</text>
</comment>
<dbReference type="GO" id="GO:0005829">
    <property type="term" value="C:cytosol"/>
    <property type="evidence" value="ECO:0007669"/>
    <property type="project" value="TreeGrafter"/>
</dbReference>
<dbReference type="PANTHER" id="PTHR46832:SF1">
    <property type="entry name" value="5'-METHYLTHIOADENOSINE_S-ADENOSYLHOMOCYSTEINE NUCLEOSIDASE"/>
    <property type="match status" value="1"/>
</dbReference>
<dbReference type="PANTHER" id="PTHR46832">
    <property type="entry name" value="5'-METHYLTHIOADENOSINE/S-ADENOSYLHOMOCYSTEINE NUCLEOSIDASE"/>
    <property type="match status" value="1"/>
</dbReference>
<evidence type="ECO:0000313" key="3">
    <source>
        <dbReference type="Proteomes" id="UP001286174"/>
    </source>
</evidence>
<dbReference type="Pfam" id="PF01048">
    <property type="entry name" value="PNP_UDP_1"/>
    <property type="match status" value="1"/>
</dbReference>
<dbReference type="GO" id="GO:0008930">
    <property type="term" value="F:methylthioadenosine nucleosidase activity"/>
    <property type="evidence" value="ECO:0007669"/>
    <property type="project" value="TreeGrafter"/>
</dbReference>
<reference evidence="2 3" key="1">
    <citation type="submission" date="2022-03" db="EMBL/GenBank/DDBJ databases">
        <title>Novel taxa within the pig intestine.</title>
        <authorList>
            <person name="Wylensek D."/>
            <person name="Bishof K."/>
            <person name="Afrizal A."/>
            <person name="Clavel T."/>
        </authorList>
    </citation>
    <scope>NUCLEOTIDE SEQUENCE [LARGE SCALE GENOMIC DNA]</scope>
    <source>
        <strain evidence="2 3">CLA-KB-P133</strain>
    </source>
</reference>
<dbReference type="Gene3D" id="3.40.50.1580">
    <property type="entry name" value="Nucleoside phosphorylase domain"/>
    <property type="match status" value="1"/>
</dbReference>
<sequence>MKNTGMIAAVEIDAVKEKYGEPAEMLQAGGFPVYHYVTDSGNLYILHSGPGEISAAAGTQALISEFHVSLITNFGVVGGLSEEMSKVRLCIVDKVVHYQFDTSEVDHCEPGLYLNEYPTIYMPADRNLLARAKQMYPDLKPVICASGDKFVGSVQEKTKIHEQFHADICEMESAGIVKTANRNKVPCVLIKMVADSITGGEKEYFSAFDESSRKALDVLDTLIQSL</sequence>
<keyword evidence="3" id="KW-1185">Reference proteome</keyword>
<dbReference type="RefSeq" id="WP_370596429.1">
    <property type="nucleotide sequence ID" value="NZ_JALBUR010000027.1"/>
</dbReference>
<evidence type="ECO:0000259" key="1">
    <source>
        <dbReference type="Pfam" id="PF01048"/>
    </source>
</evidence>
<proteinExistence type="predicted"/>
<dbReference type="EMBL" id="JALBUR010000027">
    <property type="protein sequence ID" value="MDX8420239.1"/>
    <property type="molecule type" value="Genomic_DNA"/>
</dbReference>
<evidence type="ECO:0000313" key="2">
    <source>
        <dbReference type="EMBL" id="MDX8420239.1"/>
    </source>
</evidence>
<dbReference type="GO" id="GO:0009116">
    <property type="term" value="P:nucleoside metabolic process"/>
    <property type="evidence" value="ECO:0007669"/>
    <property type="project" value="InterPro"/>
</dbReference>
<dbReference type="InterPro" id="IPR000845">
    <property type="entry name" value="Nucleoside_phosphorylase_d"/>
</dbReference>
<dbReference type="CDD" id="cd09008">
    <property type="entry name" value="MTAN"/>
    <property type="match status" value="1"/>
</dbReference>
<name>A0AB35U9C8_9FIRM</name>
<dbReference type="GO" id="GO:0008782">
    <property type="term" value="F:adenosylhomocysteine nucleosidase activity"/>
    <property type="evidence" value="ECO:0007669"/>
    <property type="project" value="TreeGrafter"/>
</dbReference>
<dbReference type="GO" id="GO:0019284">
    <property type="term" value="P:L-methionine salvage from S-adenosylmethionine"/>
    <property type="evidence" value="ECO:0007669"/>
    <property type="project" value="TreeGrafter"/>
</dbReference>
<dbReference type="Proteomes" id="UP001286174">
    <property type="component" value="Unassembled WGS sequence"/>
</dbReference>
<dbReference type="AlphaFoldDB" id="A0AB35U9C8"/>
<gene>
    <name evidence="2" type="ORF">MOZ60_09050</name>
</gene>
<organism evidence="2 3">
    <name type="scientific">Grylomicrobium aquisgranensis</name>
    <dbReference type="NCBI Taxonomy" id="2926318"/>
    <lineage>
        <taxon>Bacteria</taxon>
        <taxon>Bacillati</taxon>
        <taxon>Bacillota</taxon>
        <taxon>Erysipelotrichia</taxon>
        <taxon>Erysipelotrichales</taxon>
        <taxon>Erysipelotrichaceae</taxon>
        <taxon>Grylomicrobium</taxon>
    </lineage>
</organism>
<dbReference type="InterPro" id="IPR035994">
    <property type="entry name" value="Nucleoside_phosphorylase_sf"/>
</dbReference>
<feature type="domain" description="Nucleoside phosphorylase" evidence="1">
    <location>
        <begin position="15"/>
        <end position="221"/>
    </location>
</feature>